<dbReference type="GO" id="GO:0004252">
    <property type="term" value="F:serine-type endopeptidase activity"/>
    <property type="evidence" value="ECO:0007669"/>
    <property type="project" value="InterPro"/>
</dbReference>
<dbReference type="Pfam" id="PF00089">
    <property type="entry name" value="Trypsin"/>
    <property type="match status" value="1"/>
</dbReference>
<dbReference type="CDD" id="cd00190">
    <property type="entry name" value="Tryp_SPc"/>
    <property type="match status" value="1"/>
</dbReference>
<dbReference type="PROSITE" id="PS00134">
    <property type="entry name" value="TRYPSIN_HIS"/>
    <property type="match status" value="1"/>
</dbReference>
<dbReference type="InterPro" id="IPR043504">
    <property type="entry name" value="Peptidase_S1_PA_chymotrypsin"/>
</dbReference>
<evidence type="ECO:0000256" key="7">
    <source>
        <dbReference type="ARBA" id="ARBA00023157"/>
    </source>
</evidence>
<keyword evidence="5" id="KW-0378">Hydrolase</keyword>
<gene>
    <name evidence="12" type="primary">TRYP3</name>
    <name evidence="12" type="ORF">EVAR_47051_1</name>
</gene>
<proteinExistence type="inferred from homology"/>
<dbReference type="InterPro" id="IPR009003">
    <property type="entry name" value="Peptidase_S1_PA"/>
</dbReference>
<dbReference type="Proteomes" id="UP000299102">
    <property type="component" value="Unassembled WGS sequence"/>
</dbReference>
<feature type="non-terminal residue" evidence="12">
    <location>
        <position position="256"/>
    </location>
</feature>
<evidence type="ECO:0000259" key="11">
    <source>
        <dbReference type="PROSITE" id="PS50240"/>
    </source>
</evidence>
<dbReference type="SUPFAM" id="SSF50494">
    <property type="entry name" value="Trypsin-like serine proteases"/>
    <property type="match status" value="1"/>
</dbReference>
<keyword evidence="10" id="KW-1205">Fibrinolytic toxin</keyword>
<dbReference type="InterPro" id="IPR001254">
    <property type="entry name" value="Trypsin_dom"/>
</dbReference>
<sequence>MGFQILWCDKQHAAGYIKCAQSTAVQFEPSLSVYIAFEHFKHALSVISVAVLDSVRFCFNSSIAKSRVDGCCDSSDWSAGTRQLGLLIKAKVASQQSQIERASRHTKIQVLDRLIFDDGQPEEVSNSRIVGGEESTIEDHPYQVSFIVNNSYFCGGFIVSKDYILTAAHCSQNVDPSTVVLRAGSTWRKNGTIIPIAEVTPHPEYDNPAFDKDVAVMRTVSPIEFTDTIQPVPLPTKGRPMRGRTDVCVIGWGRMK</sequence>
<evidence type="ECO:0000313" key="13">
    <source>
        <dbReference type="Proteomes" id="UP000299102"/>
    </source>
</evidence>
<evidence type="ECO:0000256" key="3">
    <source>
        <dbReference type="ARBA" id="ARBA00022656"/>
    </source>
</evidence>
<feature type="domain" description="Peptidase S1" evidence="11">
    <location>
        <begin position="129"/>
        <end position="256"/>
    </location>
</feature>
<protein>
    <submittedName>
        <fullName evidence="12">Trypsin-3</fullName>
    </submittedName>
</protein>
<evidence type="ECO:0000256" key="4">
    <source>
        <dbReference type="ARBA" id="ARBA00022670"/>
    </source>
</evidence>
<evidence type="ECO:0000256" key="2">
    <source>
        <dbReference type="ARBA" id="ARBA00007664"/>
    </source>
</evidence>
<organism evidence="12 13">
    <name type="scientific">Eumeta variegata</name>
    <name type="common">Bagworm moth</name>
    <name type="synonym">Eumeta japonica</name>
    <dbReference type="NCBI Taxonomy" id="151549"/>
    <lineage>
        <taxon>Eukaryota</taxon>
        <taxon>Metazoa</taxon>
        <taxon>Ecdysozoa</taxon>
        <taxon>Arthropoda</taxon>
        <taxon>Hexapoda</taxon>
        <taxon>Insecta</taxon>
        <taxon>Pterygota</taxon>
        <taxon>Neoptera</taxon>
        <taxon>Endopterygota</taxon>
        <taxon>Lepidoptera</taxon>
        <taxon>Glossata</taxon>
        <taxon>Ditrysia</taxon>
        <taxon>Tineoidea</taxon>
        <taxon>Psychidae</taxon>
        <taxon>Oiketicinae</taxon>
        <taxon>Eumeta</taxon>
    </lineage>
</organism>
<evidence type="ECO:0000256" key="6">
    <source>
        <dbReference type="ARBA" id="ARBA00022825"/>
    </source>
</evidence>
<dbReference type="OrthoDB" id="546450at2759"/>
<comment type="function">
    <text evidence="9">Fibrinolytic activity; shows preferential cleavage of Arg-Gly bonds in all three fibrinogen chains. Contact with the caterpillars causes severe bleeding, due the anticoagulant effect of the protein.</text>
</comment>
<evidence type="ECO:0000313" key="12">
    <source>
        <dbReference type="EMBL" id="GBP51874.1"/>
    </source>
</evidence>
<evidence type="ECO:0000256" key="10">
    <source>
        <dbReference type="ARBA" id="ARBA00084094"/>
    </source>
</evidence>
<dbReference type="InterPro" id="IPR018114">
    <property type="entry name" value="TRYPSIN_HIS"/>
</dbReference>
<keyword evidence="4" id="KW-0645">Protease</keyword>
<dbReference type="InterPro" id="IPR001314">
    <property type="entry name" value="Peptidase_S1A"/>
</dbReference>
<reference evidence="12 13" key="1">
    <citation type="journal article" date="2019" name="Commun. Biol.">
        <title>The bagworm genome reveals a unique fibroin gene that provides high tensile strength.</title>
        <authorList>
            <person name="Kono N."/>
            <person name="Nakamura H."/>
            <person name="Ohtoshi R."/>
            <person name="Tomita M."/>
            <person name="Numata K."/>
            <person name="Arakawa K."/>
        </authorList>
    </citation>
    <scope>NUCLEOTIDE SEQUENCE [LARGE SCALE GENOMIC DNA]</scope>
</reference>
<keyword evidence="7" id="KW-1015">Disulfide bond</keyword>
<dbReference type="FunFam" id="2.40.10.10:FF:000068">
    <property type="entry name" value="transmembrane protease serine 2"/>
    <property type="match status" value="1"/>
</dbReference>
<comment type="similarity">
    <text evidence="2">Belongs to the peptidase S1 family.</text>
</comment>
<dbReference type="SMART" id="SM00020">
    <property type="entry name" value="Tryp_SPc"/>
    <property type="match status" value="1"/>
</dbReference>
<keyword evidence="3" id="KW-0800">Toxin</keyword>
<dbReference type="InterPro" id="IPR050430">
    <property type="entry name" value="Peptidase_S1"/>
</dbReference>
<keyword evidence="8" id="KW-1199">Hemostasis impairing toxin</keyword>
<dbReference type="PANTHER" id="PTHR24276:SF91">
    <property type="entry name" value="AT26814P-RELATED"/>
    <property type="match status" value="1"/>
</dbReference>
<keyword evidence="13" id="KW-1185">Reference proteome</keyword>
<evidence type="ECO:0000256" key="9">
    <source>
        <dbReference type="ARBA" id="ARBA00055534"/>
    </source>
</evidence>
<dbReference type="GO" id="GO:0090729">
    <property type="term" value="F:toxin activity"/>
    <property type="evidence" value="ECO:0007669"/>
    <property type="project" value="UniProtKB-KW"/>
</dbReference>
<keyword evidence="6" id="KW-0720">Serine protease</keyword>
<dbReference type="Gene3D" id="2.40.10.10">
    <property type="entry name" value="Trypsin-like serine proteases"/>
    <property type="match status" value="1"/>
</dbReference>
<dbReference type="PRINTS" id="PR00722">
    <property type="entry name" value="CHYMOTRYPSIN"/>
</dbReference>
<dbReference type="EMBL" id="BGZK01000591">
    <property type="protein sequence ID" value="GBP51874.1"/>
    <property type="molecule type" value="Genomic_DNA"/>
</dbReference>
<name>A0A4C1WP28_EUMVA</name>
<evidence type="ECO:0000256" key="1">
    <source>
        <dbReference type="ARBA" id="ARBA00004239"/>
    </source>
</evidence>
<dbReference type="PROSITE" id="PS50240">
    <property type="entry name" value="TRYPSIN_DOM"/>
    <property type="match status" value="1"/>
</dbReference>
<dbReference type="GO" id="GO:0006508">
    <property type="term" value="P:proteolysis"/>
    <property type="evidence" value="ECO:0007669"/>
    <property type="project" value="UniProtKB-KW"/>
</dbReference>
<comment type="caution">
    <text evidence="12">The sequence shown here is derived from an EMBL/GenBank/DDBJ whole genome shotgun (WGS) entry which is preliminary data.</text>
</comment>
<dbReference type="STRING" id="151549.A0A4C1WP28"/>
<dbReference type="PANTHER" id="PTHR24276">
    <property type="entry name" value="POLYSERASE-RELATED"/>
    <property type="match status" value="1"/>
</dbReference>
<dbReference type="AlphaFoldDB" id="A0A4C1WP28"/>
<evidence type="ECO:0000256" key="8">
    <source>
        <dbReference type="ARBA" id="ARBA00023240"/>
    </source>
</evidence>
<evidence type="ECO:0000256" key="5">
    <source>
        <dbReference type="ARBA" id="ARBA00022801"/>
    </source>
</evidence>
<comment type="subcellular location">
    <subcellularLocation>
        <location evidence="1">Secreted</location>
        <location evidence="1">Extracellular space</location>
    </subcellularLocation>
</comment>
<accession>A0A4C1WP28</accession>
<dbReference type="GO" id="GO:0005576">
    <property type="term" value="C:extracellular region"/>
    <property type="evidence" value="ECO:0007669"/>
    <property type="project" value="UniProtKB-SubCell"/>
</dbReference>